<protein>
    <submittedName>
        <fullName evidence="2">Asparaginase</fullName>
    </submittedName>
</protein>
<dbReference type="PANTHER" id="PTHR42110">
    <property type="entry name" value="L-ASPARAGINASE, PUTATIVE (AFU_ORTHOLOGUE AFUA_3G11890)-RELATED"/>
    <property type="match status" value="1"/>
</dbReference>
<dbReference type="InterPro" id="IPR010349">
    <property type="entry name" value="Asparaginase_II"/>
</dbReference>
<proteinExistence type="predicted"/>
<comment type="caution">
    <text evidence="2">The sequence shown here is derived from an EMBL/GenBank/DDBJ whole genome shotgun (WGS) entry which is preliminary data.</text>
</comment>
<dbReference type="Proteomes" id="UP000604117">
    <property type="component" value="Unassembled WGS sequence"/>
</dbReference>
<evidence type="ECO:0000313" key="3">
    <source>
        <dbReference type="Proteomes" id="UP000604117"/>
    </source>
</evidence>
<evidence type="ECO:0000313" key="2">
    <source>
        <dbReference type="EMBL" id="GIF70738.1"/>
    </source>
</evidence>
<sequence length="352" mass="35841">MGKFYEGGVRLTEVVRSGFPEGYHLGSVVVLDAAGNTVAAAGDVESPMFPRSSNKPMQAVGMLRAGLRLTDPADLALVCASHWGQDIHVTRAGAMLRSAGLDESALRCPPDMPLDPEAAADVIRAGGGPARIQMNCSGKHSGMLLTCVAAGWPTEGYLLPEHPLQQAIAAAVADIAGEEIVASATDGCGAPLLGMSLTALARSFGRMVGQEPAGPVAATPHARSGALADGPSGSDHLEAVAHGSSDSDLRTVADAMRAHPELVSGRGTTEHRLMTAVPGMLVKAGAEGVMAVAVPGAGAVAIKMDDGAHRGNRPVLVSALRRIGVTGDALEQAADVPVLGGGERVGELRSLW</sequence>
<evidence type="ECO:0000256" key="1">
    <source>
        <dbReference type="SAM" id="MobiDB-lite"/>
    </source>
</evidence>
<dbReference type="RefSeq" id="WP_203710179.1">
    <property type="nucleotide sequence ID" value="NZ_BONE01000001.1"/>
</dbReference>
<feature type="compositionally biased region" description="Basic and acidic residues" evidence="1">
    <location>
        <begin position="235"/>
        <end position="248"/>
    </location>
</feature>
<dbReference type="PANTHER" id="PTHR42110:SF1">
    <property type="entry name" value="L-ASPARAGINASE, PUTATIVE (AFU_ORTHOLOGUE AFUA_3G11890)-RELATED"/>
    <property type="match status" value="1"/>
</dbReference>
<accession>A0ABQ4CHJ4</accession>
<keyword evidence="3" id="KW-1185">Reference proteome</keyword>
<dbReference type="EMBL" id="BONE01000001">
    <property type="protein sequence ID" value="GIF70738.1"/>
    <property type="molecule type" value="Genomic_DNA"/>
</dbReference>
<organism evidence="2 3">
    <name type="scientific">Asanoa siamensis</name>
    <dbReference type="NCBI Taxonomy" id="926357"/>
    <lineage>
        <taxon>Bacteria</taxon>
        <taxon>Bacillati</taxon>
        <taxon>Actinomycetota</taxon>
        <taxon>Actinomycetes</taxon>
        <taxon>Micromonosporales</taxon>
        <taxon>Micromonosporaceae</taxon>
        <taxon>Asanoa</taxon>
    </lineage>
</organism>
<gene>
    <name evidence="2" type="ORF">Asi02nite_02560</name>
</gene>
<dbReference type="Pfam" id="PF06089">
    <property type="entry name" value="Asparaginase_II"/>
    <property type="match status" value="1"/>
</dbReference>
<name>A0ABQ4CHJ4_9ACTN</name>
<feature type="region of interest" description="Disordered" evidence="1">
    <location>
        <begin position="211"/>
        <end position="248"/>
    </location>
</feature>
<reference evidence="2 3" key="1">
    <citation type="submission" date="2021-01" db="EMBL/GenBank/DDBJ databases">
        <title>Whole genome shotgun sequence of Asanoa siamensis NBRC 107932.</title>
        <authorList>
            <person name="Komaki H."/>
            <person name="Tamura T."/>
        </authorList>
    </citation>
    <scope>NUCLEOTIDE SEQUENCE [LARGE SCALE GENOMIC DNA]</scope>
    <source>
        <strain evidence="2 3">NBRC 107932</strain>
    </source>
</reference>